<gene>
    <name evidence="1" type="ORF">Ddye_023650</name>
</gene>
<keyword evidence="2" id="KW-1185">Reference proteome</keyword>
<dbReference type="AlphaFoldDB" id="A0AAD9TTB7"/>
<evidence type="ECO:0000313" key="1">
    <source>
        <dbReference type="EMBL" id="KAK2641887.1"/>
    </source>
</evidence>
<proteinExistence type="predicted"/>
<name>A0AAD9TTB7_9ROSI</name>
<feature type="non-terminal residue" evidence="1">
    <location>
        <position position="84"/>
    </location>
</feature>
<evidence type="ECO:0000313" key="2">
    <source>
        <dbReference type="Proteomes" id="UP001280121"/>
    </source>
</evidence>
<comment type="caution">
    <text evidence="1">The sequence shown here is derived from an EMBL/GenBank/DDBJ whole genome shotgun (WGS) entry which is preliminary data.</text>
</comment>
<sequence>MLVYGCPTDILDEYAQIGERTVIESLRRFCDVVIGVIEEIFLRKPNKYDIARFLQEGEDRGFPGMHGSIDCMHWHWKNYPTARH</sequence>
<reference evidence="1" key="1">
    <citation type="journal article" date="2023" name="Plant J.">
        <title>Genome sequences and population genomics provide insights into the demographic history, inbreeding, and mutation load of two 'living fossil' tree species of Dipteronia.</title>
        <authorList>
            <person name="Feng Y."/>
            <person name="Comes H.P."/>
            <person name="Chen J."/>
            <person name="Zhu S."/>
            <person name="Lu R."/>
            <person name="Zhang X."/>
            <person name="Li P."/>
            <person name="Qiu J."/>
            <person name="Olsen K.M."/>
            <person name="Qiu Y."/>
        </authorList>
    </citation>
    <scope>NUCLEOTIDE SEQUENCE</scope>
    <source>
        <strain evidence="1">KIB01</strain>
    </source>
</reference>
<dbReference type="Proteomes" id="UP001280121">
    <property type="component" value="Unassembled WGS sequence"/>
</dbReference>
<dbReference type="Pfam" id="PF04827">
    <property type="entry name" value="Plant_tran"/>
    <property type="match status" value="1"/>
</dbReference>
<organism evidence="1 2">
    <name type="scientific">Dipteronia dyeriana</name>
    <dbReference type="NCBI Taxonomy" id="168575"/>
    <lineage>
        <taxon>Eukaryota</taxon>
        <taxon>Viridiplantae</taxon>
        <taxon>Streptophyta</taxon>
        <taxon>Embryophyta</taxon>
        <taxon>Tracheophyta</taxon>
        <taxon>Spermatophyta</taxon>
        <taxon>Magnoliopsida</taxon>
        <taxon>eudicotyledons</taxon>
        <taxon>Gunneridae</taxon>
        <taxon>Pentapetalae</taxon>
        <taxon>rosids</taxon>
        <taxon>malvids</taxon>
        <taxon>Sapindales</taxon>
        <taxon>Sapindaceae</taxon>
        <taxon>Hippocastanoideae</taxon>
        <taxon>Acereae</taxon>
        <taxon>Dipteronia</taxon>
    </lineage>
</organism>
<accession>A0AAD9TTB7</accession>
<protein>
    <recommendedName>
        <fullName evidence="3">Transposase</fullName>
    </recommendedName>
</protein>
<evidence type="ECO:0008006" key="3">
    <source>
        <dbReference type="Google" id="ProtNLM"/>
    </source>
</evidence>
<dbReference type="InterPro" id="IPR006912">
    <property type="entry name" value="Harbinger_derived_prot"/>
</dbReference>
<dbReference type="PANTHER" id="PTHR47150">
    <property type="entry name" value="OS12G0169200 PROTEIN"/>
    <property type="match status" value="1"/>
</dbReference>
<dbReference type="EMBL" id="JANJYI010000007">
    <property type="protein sequence ID" value="KAK2641887.1"/>
    <property type="molecule type" value="Genomic_DNA"/>
</dbReference>
<dbReference type="PANTHER" id="PTHR47150:SF7">
    <property type="entry name" value="NUCLEASE"/>
    <property type="match status" value="1"/>
</dbReference>